<protein>
    <submittedName>
        <fullName evidence="2">Uncharacterized protein</fullName>
    </submittedName>
</protein>
<comment type="caution">
    <text evidence="2">The sequence shown here is derived from an EMBL/GenBank/DDBJ whole genome shotgun (WGS) entry which is preliminary data.</text>
</comment>
<organism evidence="2 3">
    <name type="scientific">Austropuccinia psidii MF-1</name>
    <dbReference type="NCBI Taxonomy" id="1389203"/>
    <lineage>
        <taxon>Eukaryota</taxon>
        <taxon>Fungi</taxon>
        <taxon>Dikarya</taxon>
        <taxon>Basidiomycota</taxon>
        <taxon>Pucciniomycotina</taxon>
        <taxon>Pucciniomycetes</taxon>
        <taxon>Pucciniales</taxon>
        <taxon>Sphaerophragmiaceae</taxon>
        <taxon>Austropuccinia</taxon>
    </lineage>
</organism>
<sequence>MPNTSQSQRHSIDTIPPISKPSIQNIYIPRNPTDPNSFLYISGRIQESPLSCNQLIITDFPPPLIPSVASNHYGEILQEINLVPKPHTASSIQYTPTLDIGNTLLPVVYCNPSSTVSTQVHSNYSNHN</sequence>
<proteinExistence type="predicted"/>
<name>A0A9Q3C492_9BASI</name>
<reference evidence="2" key="1">
    <citation type="submission" date="2021-03" db="EMBL/GenBank/DDBJ databases">
        <title>Draft genome sequence of rust myrtle Austropuccinia psidii MF-1, a brazilian biotype.</title>
        <authorList>
            <person name="Quecine M.C."/>
            <person name="Pachon D.M.R."/>
            <person name="Bonatelli M.L."/>
            <person name="Correr F.H."/>
            <person name="Franceschini L.M."/>
            <person name="Leite T.F."/>
            <person name="Margarido G.R.A."/>
            <person name="Almeida C.A."/>
            <person name="Ferrarezi J.A."/>
            <person name="Labate C.A."/>
        </authorList>
    </citation>
    <scope>NUCLEOTIDE SEQUENCE</scope>
    <source>
        <strain evidence="2">MF-1</strain>
    </source>
</reference>
<evidence type="ECO:0000256" key="1">
    <source>
        <dbReference type="SAM" id="MobiDB-lite"/>
    </source>
</evidence>
<evidence type="ECO:0000313" key="3">
    <source>
        <dbReference type="Proteomes" id="UP000765509"/>
    </source>
</evidence>
<dbReference type="AlphaFoldDB" id="A0A9Q3C492"/>
<keyword evidence="3" id="KW-1185">Reference proteome</keyword>
<gene>
    <name evidence="2" type="ORF">O181_015978</name>
</gene>
<feature type="region of interest" description="Disordered" evidence="1">
    <location>
        <begin position="1"/>
        <end position="24"/>
    </location>
</feature>
<accession>A0A9Q3C492</accession>
<dbReference type="EMBL" id="AVOT02004403">
    <property type="protein sequence ID" value="MBW0476263.1"/>
    <property type="molecule type" value="Genomic_DNA"/>
</dbReference>
<dbReference type="Proteomes" id="UP000765509">
    <property type="component" value="Unassembled WGS sequence"/>
</dbReference>
<evidence type="ECO:0000313" key="2">
    <source>
        <dbReference type="EMBL" id="MBW0476263.1"/>
    </source>
</evidence>